<evidence type="ECO:0000256" key="4">
    <source>
        <dbReference type="PROSITE-ProRule" id="PRU00134"/>
    </source>
</evidence>
<dbReference type="Pfam" id="PF01753">
    <property type="entry name" value="zf-MYND"/>
    <property type="match status" value="1"/>
</dbReference>
<dbReference type="PANTHER" id="PTHR13282:SF6">
    <property type="entry name" value="PROTEIN FAM32A"/>
    <property type="match status" value="1"/>
</dbReference>
<comment type="caution">
    <text evidence="7">The sequence shown here is derived from an EMBL/GenBank/DDBJ whole genome shotgun (WGS) entry which is preliminary data.</text>
</comment>
<keyword evidence="8" id="KW-1185">Reference proteome</keyword>
<keyword evidence="2 4" id="KW-0863">Zinc-finger</keyword>
<dbReference type="Proteomes" id="UP000239899">
    <property type="component" value="Unassembled WGS sequence"/>
</dbReference>
<evidence type="ECO:0000313" key="8">
    <source>
        <dbReference type="Proteomes" id="UP000239899"/>
    </source>
</evidence>
<feature type="compositionally biased region" description="Low complexity" evidence="5">
    <location>
        <begin position="1"/>
        <end position="14"/>
    </location>
</feature>
<proteinExistence type="predicted"/>
<gene>
    <name evidence="7" type="ORF">C2E21_4949</name>
</gene>
<dbReference type="InterPro" id="IPR013865">
    <property type="entry name" value="FAM32A"/>
</dbReference>
<dbReference type="PROSITE" id="PS01360">
    <property type="entry name" value="ZF_MYND_1"/>
    <property type="match status" value="1"/>
</dbReference>
<dbReference type="AlphaFoldDB" id="A0A2P6TPK4"/>
<feature type="domain" description="MYND-type" evidence="6">
    <location>
        <begin position="466"/>
        <end position="505"/>
    </location>
</feature>
<dbReference type="GO" id="GO:0008270">
    <property type="term" value="F:zinc ion binding"/>
    <property type="evidence" value="ECO:0007669"/>
    <property type="project" value="UniProtKB-KW"/>
</dbReference>
<dbReference type="SUPFAM" id="SSF144232">
    <property type="entry name" value="HIT/MYND zinc finger-like"/>
    <property type="match status" value="1"/>
</dbReference>
<dbReference type="PROSITE" id="PS50865">
    <property type="entry name" value="ZF_MYND_2"/>
    <property type="match status" value="1"/>
</dbReference>
<dbReference type="STRING" id="3076.A0A2P6TPK4"/>
<evidence type="ECO:0000313" key="7">
    <source>
        <dbReference type="EMBL" id="PRW55967.1"/>
    </source>
</evidence>
<evidence type="ECO:0000259" key="6">
    <source>
        <dbReference type="PROSITE" id="PS50865"/>
    </source>
</evidence>
<evidence type="ECO:0000256" key="2">
    <source>
        <dbReference type="ARBA" id="ARBA00022771"/>
    </source>
</evidence>
<dbReference type="InterPro" id="IPR002893">
    <property type="entry name" value="Znf_MYND"/>
</dbReference>
<keyword evidence="1" id="KW-0479">Metal-binding</keyword>
<keyword evidence="3" id="KW-0862">Zinc</keyword>
<dbReference type="EMBL" id="LHPG02000009">
    <property type="protein sequence ID" value="PRW55967.1"/>
    <property type="molecule type" value="Genomic_DNA"/>
</dbReference>
<protein>
    <submittedName>
        <fullName evidence="7">Conserved alpha-helical (ISS)</fullName>
    </submittedName>
</protein>
<evidence type="ECO:0000256" key="5">
    <source>
        <dbReference type="SAM" id="MobiDB-lite"/>
    </source>
</evidence>
<dbReference type="GO" id="GO:0005730">
    <property type="term" value="C:nucleolus"/>
    <property type="evidence" value="ECO:0007669"/>
    <property type="project" value="TreeGrafter"/>
</dbReference>
<accession>A0A2P6TPK4</accession>
<name>A0A2P6TPK4_CHLSO</name>
<dbReference type="Gene3D" id="6.10.140.2220">
    <property type="match status" value="1"/>
</dbReference>
<reference evidence="7 8" key="1">
    <citation type="journal article" date="2018" name="Plant J.">
        <title>Genome sequences of Chlorella sorokiniana UTEX 1602 and Micractinium conductrix SAG 241.80: implications to maltose excretion by a green alga.</title>
        <authorList>
            <person name="Arriola M.B."/>
            <person name="Velmurugan N."/>
            <person name="Zhang Y."/>
            <person name="Plunkett M.H."/>
            <person name="Hondzo H."/>
            <person name="Barney B.M."/>
        </authorList>
    </citation>
    <scope>NUCLEOTIDE SEQUENCE [LARGE SCALE GENOMIC DNA]</scope>
    <source>
        <strain evidence="8">UTEX 1602</strain>
    </source>
</reference>
<organism evidence="7 8">
    <name type="scientific">Chlorella sorokiniana</name>
    <name type="common">Freshwater green alga</name>
    <dbReference type="NCBI Taxonomy" id="3076"/>
    <lineage>
        <taxon>Eukaryota</taxon>
        <taxon>Viridiplantae</taxon>
        <taxon>Chlorophyta</taxon>
        <taxon>core chlorophytes</taxon>
        <taxon>Trebouxiophyceae</taxon>
        <taxon>Chlorellales</taxon>
        <taxon>Chlorellaceae</taxon>
        <taxon>Chlorella clade</taxon>
        <taxon>Chlorella</taxon>
    </lineage>
</organism>
<evidence type="ECO:0000256" key="1">
    <source>
        <dbReference type="ARBA" id="ARBA00022723"/>
    </source>
</evidence>
<sequence length="513" mass="55777">MSTFVGGKLKLKGGVDPSQLKGGVKKKKKKAAADALAVVPADGEPAAGGAGGDQQAQTGVVKATKEGVVLDPSAVADRRTEAEKKAEEHFLKHEAQRAKKIASKSHRERIKELNEKLASLTEHNDLFNKYIESIEFSDQFHAVFQYGEQPRQGLTAQQKQQGLVAFCRYLLATLQMPACSLVVNNPTFEAMVAVVKDMTREHMREGEPLGPLGLLAWLADTALFCVGGDETEEGTREQHASCVHQADMMIAHWPGVQPAAAWLEELQQRLGYQPQLSAVQQHSLAFLLKVASSRALAFSHLKDGNEQQAQQHFAAASQACAELVALHPEDAGLKLLLGSIATRMHQSAQLTAVSLRAAFEAADASTEHWTASIAGLCLAQSLAGGMEGSTCSVAEVQHLLGRAKHHDQLCKAWLPDPLSSRRERNIFRAHFADQVVKLGGPGTIPATFVLDPTRSSHLENLKKQRCSHCDKKAYQLKRCSACKQAAYCSVECQRLAWKGGHRRECAKLAARRG</sequence>
<evidence type="ECO:0000256" key="3">
    <source>
        <dbReference type="ARBA" id="ARBA00022833"/>
    </source>
</evidence>
<dbReference type="OrthoDB" id="205403at2759"/>
<feature type="region of interest" description="Disordered" evidence="5">
    <location>
        <begin position="1"/>
        <end position="27"/>
    </location>
</feature>
<dbReference type="PANTHER" id="PTHR13282">
    <property type="entry name" value="PROTEIN FAM32A"/>
    <property type="match status" value="1"/>
</dbReference>